<comment type="caution">
    <text evidence="1">The sequence shown here is derived from an EMBL/GenBank/DDBJ whole genome shotgun (WGS) entry which is preliminary data.</text>
</comment>
<dbReference type="OrthoDB" id="1036397at2"/>
<accession>A0A3E1Y9B8</accession>
<reference evidence="1 2" key="1">
    <citation type="submission" date="2018-07" db="EMBL/GenBank/DDBJ databases">
        <title>Chitinophaga K2CV101002-2 sp. nov., isolated from a monsoon evergreen broad-leaved forest soil.</title>
        <authorList>
            <person name="Lv Y."/>
        </authorList>
    </citation>
    <scope>NUCLEOTIDE SEQUENCE [LARGE SCALE GENOMIC DNA]</scope>
    <source>
        <strain evidence="1 2">GDMCC 1.1288</strain>
    </source>
</reference>
<protein>
    <submittedName>
        <fullName evidence="1">Uncharacterized protein</fullName>
    </submittedName>
</protein>
<gene>
    <name evidence="1" type="ORF">DVR12_14990</name>
</gene>
<name>A0A3E1Y9B8_9BACT</name>
<dbReference type="Proteomes" id="UP000260644">
    <property type="component" value="Unassembled WGS sequence"/>
</dbReference>
<dbReference type="AlphaFoldDB" id="A0A3E1Y9B8"/>
<evidence type="ECO:0000313" key="1">
    <source>
        <dbReference type="EMBL" id="RFS21951.1"/>
    </source>
</evidence>
<dbReference type="RefSeq" id="WP_116976602.1">
    <property type="nucleotide sequence ID" value="NZ_QPMM01000007.1"/>
</dbReference>
<proteinExistence type="predicted"/>
<organism evidence="1 2">
    <name type="scientific">Chitinophaga silvatica</name>
    <dbReference type="NCBI Taxonomy" id="2282649"/>
    <lineage>
        <taxon>Bacteria</taxon>
        <taxon>Pseudomonadati</taxon>
        <taxon>Bacteroidota</taxon>
        <taxon>Chitinophagia</taxon>
        <taxon>Chitinophagales</taxon>
        <taxon>Chitinophagaceae</taxon>
        <taxon>Chitinophaga</taxon>
    </lineage>
</organism>
<dbReference type="EMBL" id="QPMM01000007">
    <property type="protein sequence ID" value="RFS21951.1"/>
    <property type="molecule type" value="Genomic_DNA"/>
</dbReference>
<sequence>MVEVFKTNVQRTTVAKEIIAILLQNFPGRKINFDLEDCDKVLRVEGENFQPGKIVMLVNDNGFQCQVMEDD</sequence>
<evidence type="ECO:0000313" key="2">
    <source>
        <dbReference type="Proteomes" id="UP000260644"/>
    </source>
</evidence>
<keyword evidence="2" id="KW-1185">Reference proteome</keyword>